<dbReference type="PROSITE" id="PS00909">
    <property type="entry name" value="MR_MLE_2"/>
    <property type="match status" value="1"/>
</dbReference>
<dbReference type="SUPFAM" id="SSF51604">
    <property type="entry name" value="Enolase C-terminal domain-like"/>
    <property type="match status" value="1"/>
</dbReference>
<reference evidence="6" key="1">
    <citation type="submission" date="2018-05" db="EMBL/GenBank/DDBJ databases">
        <authorList>
            <person name="Lanie J.A."/>
            <person name="Ng W.-L."/>
            <person name="Kazmierczak K.M."/>
            <person name="Andrzejewski T.M."/>
            <person name="Davidsen T.M."/>
            <person name="Wayne K.J."/>
            <person name="Tettelin H."/>
            <person name="Glass J.I."/>
            <person name="Rusch D."/>
            <person name="Podicherti R."/>
            <person name="Tsui H.-C.T."/>
            <person name="Winkler M.E."/>
        </authorList>
    </citation>
    <scope>NUCLEOTIDE SEQUENCE</scope>
</reference>
<evidence type="ECO:0000256" key="2">
    <source>
        <dbReference type="ARBA" id="ARBA00008031"/>
    </source>
</evidence>
<evidence type="ECO:0000256" key="3">
    <source>
        <dbReference type="ARBA" id="ARBA00022723"/>
    </source>
</evidence>
<dbReference type="SMART" id="SM00922">
    <property type="entry name" value="MR_MLE"/>
    <property type="match status" value="1"/>
</dbReference>
<dbReference type="Pfam" id="PF13378">
    <property type="entry name" value="MR_MLE_C"/>
    <property type="match status" value="1"/>
</dbReference>
<dbReference type="GO" id="GO:0046872">
    <property type="term" value="F:metal ion binding"/>
    <property type="evidence" value="ECO:0007669"/>
    <property type="project" value="UniProtKB-KW"/>
</dbReference>
<protein>
    <recommendedName>
        <fullName evidence="5">Mandelate racemase/muconate lactonizing enzyme C-terminal domain-containing protein</fullName>
    </recommendedName>
</protein>
<proteinExistence type="inferred from homology"/>
<dbReference type="InterPro" id="IPR018110">
    <property type="entry name" value="Mandel_Rmase/mucon_lact_enz_CS"/>
</dbReference>
<dbReference type="FunFam" id="3.30.390.10:FF:000009">
    <property type="entry name" value="Hydrophobic dipeptide epimerase"/>
    <property type="match status" value="1"/>
</dbReference>
<dbReference type="PANTHER" id="PTHR48080">
    <property type="entry name" value="D-GALACTONATE DEHYDRATASE-RELATED"/>
    <property type="match status" value="1"/>
</dbReference>
<sequence>MKISVIRLYCVDLPIKGAGYQLSRGRLVTQTANVVVEITTDTGVTGWGESCPFGLNYLEGFGGGALAALEELCPLLIGRNPLEIDAINWFMDATLAGHIYAKSAIDIACWDILGKATGLPLYTLLGGMTNKAPLVRTSVNAAEGDLAAGIEAKRRQGFQVLTLKVGDDPVADAELTLAVAAQAKPGDRISADANGGWLLHEAMTYIHRIQDAPGVMIEQPCETVSDCVELGKRTNHPIVLDESIDDLGVLSSILTLKQASAVNLKIERIGGITKTRQMRDLCLKAGCAMFVQEVGGAEITYAATTHLAHTIPEHLLLGATTIKVDKSLASGAPVMDRGRVRCNDGPGLGLEINADMLGDPRAMYK</sequence>
<dbReference type="InterPro" id="IPR013341">
    <property type="entry name" value="Mandelate_racemase_N_dom"/>
</dbReference>
<dbReference type="InterPro" id="IPR034593">
    <property type="entry name" value="DgoD-like"/>
</dbReference>
<dbReference type="SFLD" id="SFLDG00180">
    <property type="entry name" value="muconate_cycloisomerase"/>
    <property type="match status" value="1"/>
</dbReference>
<dbReference type="InterPro" id="IPR013342">
    <property type="entry name" value="Mandelate_racemase_C"/>
</dbReference>
<keyword evidence="4" id="KW-0460">Magnesium</keyword>
<feature type="domain" description="Mandelate racemase/muconate lactonizing enzyme C-terminal" evidence="5">
    <location>
        <begin position="143"/>
        <end position="237"/>
    </location>
</feature>
<dbReference type="EMBL" id="UINC01019285">
    <property type="protein sequence ID" value="SVA81596.1"/>
    <property type="molecule type" value="Genomic_DNA"/>
</dbReference>
<dbReference type="Pfam" id="PF02746">
    <property type="entry name" value="MR_MLE_N"/>
    <property type="match status" value="1"/>
</dbReference>
<dbReference type="InterPro" id="IPR029017">
    <property type="entry name" value="Enolase-like_N"/>
</dbReference>
<dbReference type="AlphaFoldDB" id="A0A381YX26"/>
<evidence type="ECO:0000259" key="5">
    <source>
        <dbReference type="SMART" id="SM00922"/>
    </source>
</evidence>
<comment type="similarity">
    <text evidence="2">Belongs to the mandelate racemase/muconate lactonizing enzyme family.</text>
</comment>
<keyword evidence="3" id="KW-0479">Metal-binding</keyword>
<organism evidence="6">
    <name type="scientific">marine metagenome</name>
    <dbReference type="NCBI Taxonomy" id="408172"/>
    <lineage>
        <taxon>unclassified sequences</taxon>
        <taxon>metagenomes</taxon>
        <taxon>ecological metagenomes</taxon>
    </lineage>
</organism>
<dbReference type="GO" id="GO:0009063">
    <property type="term" value="P:amino acid catabolic process"/>
    <property type="evidence" value="ECO:0007669"/>
    <property type="project" value="InterPro"/>
</dbReference>
<dbReference type="Gene3D" id="3.30.390.10">
    <property type="entry name" value="Enolase-like, N-terminal domain"/>
    <property type="match status" value="1"/>
</dbReference>
<accession>A0A381YX26</accession>
<dbReference type="SFLD" id="SFLDS00001">
    <property type="entry name" value="Enolase"/>
    <property type="match status" value="1"/>
</dbReference>
<dbReference type="Gene3D" id="3.20.20.120">
    <property type="entry name" value="Enolase-like C-terminal domain"/>
    <property type="match status" value="1"/>
</dbReference>
<name>A0A381YX26_9ZZZZ</name>
<dbReference type="InterPro" id="IPR029065">
    <property type="entry name" value="Enolase_C-like"/>
</dbReference>
<evidence type="ECO:0000313" key="6">
    <source>
        <dbReference type="EMBL" id="SVA81596.1"/>
    </source>
</evidence>
<gene>
    <name evidence="6" type="ORF">METZ01_LOCUS134450</name>
</gene>
<evidence type="ECO:0000256" key="4">
    <source>
        <dbReference type="ARBA" id="ARBA00022842"/>
    </source>
</evidence>
<evidence type="ECO:0000256" key="1">
    <source>
        <dbReference type="ARBA" id="ARBA00001946"/>
    </source>
</evidence>
<comment type="cofactor">
    <cofactor evidence="1">
        <name>Mg(2+)</name>
        <dbReference type="ChEBI" id="CHEBI:18420"/>
    </cofactor>
</comment>
<dbReference type="GO" id="GO:0003824">
    <property type="term" value="F:catalytic activity"/>
    <property type="evidence" value="ECO:0007669"/>
    <property type="project" value="UniProtKB-ARBA"/>
</dbReference>
<dbReference type="PANTHER" id="PTHR48080:SF3">
    <property type="entry name" value="ENOLASE SUPERFAMILY MEMBER DDB_G0284701"/>
    <property type="match status" value="1"/>
</dbReference>
<dbReference type="SUPFAM" id="SSF54826">
    <property type="entry name" value="Enolase N-terminal domain-like"/>
    <property type="match status" value="1"/>
</dbReference>
<dbReference type="InterPro" id="IPR036849">
    <property type="entry name" value="Enolase-like_C_sf"/>
</dbReference>